<reference evidence="1" key="1">
    <citation type="thesis" date="2020" institute="ProQuest LLC" country="789 East Eisenhower Parkway, Ann Arbor, MI, USA">
        <title>Comparative Genomics and Chromosome Evolution.</title>
        <authorList>
            <person name="Mudd A.B."/>
        </authorList>
    </citation>
    <scope>NUCLEOTIDE SEQUENCE</scope>
    <source>
        <strain evidence="1">237g6f4</strain>
        <tissue evidence="1">Blood</tissue>
    </source>
</reference>
<dbReference type="Proteomes" id="UP000824782">
    <property type="component" value="Unassembled WGS sequence"/>
</dbReference>
<dbReference type="EMBL" id="WNYA01000001">
    <property type="protein sequence ID" value="KAG8598579.1"/>
    <property type="molecule type" value="Genomic_DNA"/>
</dbReference>
<proteinExistence type="predicted"/>
<keyword evidence="2" id="KW-1185">Reference proteome</keyword>
<gene>
    <name evidence="1" type="ORF">GDO81_002663</name>
</gene>
<organism evidence="1 2">
    <name type="scientific">Engystomops pustulosus</name>
    <name type="common">Tungara frog</name>
    <name type="synonym">Physalaemus pustulosus</name>
    <dbReference type="NCBI Taxonomy" id="76066"/>
    <lineage>
        <taxon>Eukaryota</taxon>
        <taxon>Metazoa</taxon>
        <taxon>Chordata</taxon>
        <taxon>Craniata</taxon>
        <taxon>Vertebrata</taxon>
        <taxon>Euteleostomi</taxon>
        <taxon>Amphibia</taxon>
        <taxon>Batrachia</taxon>
        <taxon>Anura</taxon>
        <taxon>Neobatrachia</taxon>
        <taxon>Hyloidea</taxon>
        <taxon>Leptodactylidae</taxon>
        <taxon>Leiuperinae</taxon>
        <taxon>Engystomops</taxon>
    </lineage>
</organism>
<dbReference type="AlphaFoldDB" id="A0AAV7DMM3"/>
<evidence type="ECO:0000313" key="1">
    <source>
        <dbReference type="EMBL" id="KAG8598579.1"/>
    </source>
</evidence>
<accession>A0AAV7DMM3</accession>
<comment type="caution">
    <text evidence="1">The sequence shown here is derived from an EMBL/GenBank/DDBJ whole genome shotgun (WGS) entry which is preliminary data.</text>
</comment>
<sequence>MQIPSHSTKRKFVTIPSNQKSSFFPEQKFPRLPVVISKYLIFYKNGVQSLLSIDAKIIHYTIWFWQVLKTNNHTDRRQNNTIGVY</sequence>
<evidence type="ECO:0000313" key="2">
    <source>
        <dbReference type="Proteomes" id="UP000824782"/>
    </source>
</evidence>
<protein>
    <submittedName>
        <fullName evidence="1">Uncharacterized protein</fullName>
    </submittedName>
</protein>
<name>A0AAV7DMM3_ENGPU</name>